<evidence type="ECO:0000313" key="2">
    <source>
        <dbReference type="Proteomes" id="UP000028007"/>
    </source>
</evidence>
<organism evidence="1 2">
    <name type="scientific">Pedobacter antarcticus 4BY</name>
    <dbReference type="NCBI Taxonomy" id="1358423"/>
    <lineage>
        <taxon>Bacteria</taxon>
        <taxon>Pseudomonadati</taxon>
        <taxon>Bacteroidota</taxon>
        <taxon>Sphingobacteriia</taxon>
        <taxon>Sphingobacteriales</taxon>
        <taxon>Sphingobacteriaceae</taxon>
        <taxon>Pedobacter</taxon>
    </lineage>
</organism>
<dbReference type="AlphaFoldDB" id="A0A081PHH6"/>
<dbReference type="EMBL" id="JNFF01000048">
    <property type="protein sequence ID" value="KEQ30149.1"/>
    <property type="molecule type" value="Genomic_DNA"/>
</dbReference>
<keyword evidence="2" id="KW-1185">Reference proteome</keyword>
<evidence type="ECO:0008006" key="3">
    <source>
        <dbReference type="Google" id="ProtNLM"/>
    </source>
</evidence>
<evidence type="ECO:0000313" key="1">
    <source>
        <dbReference type="EMBL" id="KEQ30149.1"/>
    </source>
</evidence>
<gene>
    <name evidence="1" type="ORF">N180_06365</name>
</gene>
<name>A0A081PHH6_9SPHI</name>
<dbReference type="eggNOG" id="ENOG502Z871">
    <property type="taxonomic scope" value="Bacteria"/>
</dbReference>
<comment type="caution">
    <text evidence="1">The sequence shown here is derived from an EMBL/GenBank/DDBJ whole genome shotgun (WGS) entry which is preliminary data.</text>
</comment>
<accession>A0A081PHH6</accession>
<reference evidence="1 2" key="1">
    <citation type="journal article" date="1992" name="Int. J. Syst. Bacteriol.">
        <title>Sphingobacterium antarcticus sp. nov. a Psychrotrophic Bacterium from the Soils of Schirmacher Oasis, Antarctica.</title>
        <authorList>
            <person name="Shivaji S."/>
            <person name="Ray M.K."/>
            <person name="Rao N.S."/>
            <person name="Saiserr L."/>
            <person name="Jagannadham M.V."/>
            <person name="Kumar G.S."/>
            <person name="Reddy G."/>
            <person name="Bhargava P.M."/>
        </authorList>
    </citation>
    <scope>NUCLEOTIDE SEQUENCE [LARGE SCALE GENOMIC DNA]</scope>
    <source>
        <strain evidence="1 2">4BY</strain>
    </source>
</reference>
<protein>
    <recommendedName>
        <fullName evidence="3">YtkA-like domain-containing protein</fullName>
    </recommendedName>
</protein>
<sequence>MEYIRFQLNVFNYKNFQKMNTLKILKYFLIIITGNFLISCSKDDNPIIENELNGLKLVTTLSNTTHKVELYTLNGKLQTGFNNIFFQIKNTDGTTIDNATASWIPEMNMMSMKHSCPYSPISKAKNSTSTYTGFVVFQMAGSESEYWDLSLNYSINGKDYTVKDRISVVEANRRVVESFQGSDGKRYILAMVEPTAPKVAINDMKAVLYRMDGMMNFPVVDDYKIVIDPRMPGMANHSSPNNTDLVQGTDKMYQGKLSLTMTGYWKINLQLFDAIGTVIKGEKVTETNEGSSIYFELEF</sequence>
<dbReference type="Proteomes" id="UP000028007">
    <property type="component" value="Unassembled WGS sequence"/>
</dbReference>
<proteinExistence type="predicted"/>